<organism evidence="1 2">
    <name type="scientific">Bordetella genomosp. 11</name>
    <dbReference type="NCBI Taxonomy" id="1416808"/>
    <lineage>
        <taxon>Bacteria</taxon>
        <taxon>Pseudomonadati</taxon>
        <taxon>Pseudomonadota</taxon>
        <taxon>Betaproteobacteria</taxon>
        <taxon>Burkholderiales</taxon>
        <taxon>Alcaligenaceae</taxon>
        <taxon>Bordetella</taxon>
    </lineage>
</organism>
<sequence>MPNPSASPFRSPLDASLQFLEAQRYEARVNTLCLFSNLTVTGSYIGDAAKLLITGATQALDHAGGMSAVLASLRDTSAKGYSNWAACRAETLTKGAAGNGDAKSLPSIVAGEVTRIWQMVKDFLCEVAGSVNQALREFVRESFDKPDVLITQIVTAILAIVSQPAFQAYSAVTAIKDGILELFDMGIRTLVSSLRARSVRIRKGFAQALVDGVWVGAAMRAGNGLANIGIGLLTLPLSAMPAAGPVAKAVLTMVQCAAFLFFRLYESCMLEKLAGQARHHLQAGGYMRYGRFTPGAECGNALAHDTEAFYRWFRPYAVCVPAVSALVLGSRICGNRDLYLELCGDDGQPVAPQVYAAGVDHLGQLVHVAEVYLKNSGLTFDFGGTWLTGHMTKIMNPSHRVGPPADKFASMPEAVRRAYTARDRATVARGVWSGIGHSYAQAFDRWRGK</sequence>
<dbReference type="AlphaFoldDB" id="A0A261UE45"/>
<accession>A0A261UE45</accession>
<protein>
    <submittedName>
        <fullName evidence="1">Uncharacterized protein</fullName>
    </submittedName>
</protein>
<dbReference type="OrthoDB" id="9050632at2"/>
<gene>
    <name evidence="1" type="ORF">CAL28_09755</name>
</gene>
<comment type="caution">
    <text evidence="1">The sequence shown here is derived from an EMBL/GenBank/DDBJ whole genome shotgun (WGS) entry which is preliminary data.</text>
</comment>
<name>A0A261UE45_9BORD</name>
<proteinExistence type="predicted"/>
<reference evidence="2" key="1">
    <citation type="submission" date="2017-05" db="EMBL/GenBank/DDBJ databases">
        <title>Complete and WGS of Bordetella genogroups.</title>
        <authorList>
            <person name="Spilker T."/>
            <person name="Lipuma J."/>
        </authorList>
    </citation>
    <scope>NUCLEOTIDE SEQUENCE [LARGE SCALE GENOMIC DNA]</scope>
    <source>
        <strain evidence="2">AU8856</strain>
    </source>
</reference>
<evidence type="ECO:0000313" key="1">
    <source>
        <dbReference type="EMBL" id="OZI59777.1"/>
    </source>
</evidence>
<evidence type="ECO:0000313" key="2">
    <source>
        <dbReference type="Proteomes" id="UP000215767"/>
    </source>
</evidence>
<dbReference type="Proteomes" id="UP000215767">
    <property type="component" value="Unassembled WGS sequence"/>
</dbReference>
<dbReference type="RefSeq" id="WP_094841204.1">
    <property type="nucleotide sequence ID" value="NZ_NEVS01000004.1"/>
</dbReference>
<keyword evidence="2" id="KW-1185">Reference proteome</keyword>
<dbReference type="EMBL" id="NEVS01000004">
    <property type="protein sequence ID" value="OZI59777.1"/>
    <property type="molecule type" value="Genomic_DNA"/>
</dbReference>